<feature type="region of interest" description="Disordered" evidence="1">
    <location>
        <begin position="39"/>
        <end position="62"/>
    </location>
</feature>
<evidence type="ECO:0000256" key="1">
    <source>
        <dbReference type="SAM" id="MobiDB-lite"/>
    </source>
</evidence>
<proteinExistence type="predicted"/>
<keyword evidence="5" id="KW-1185">Reference proteome</keyword>
<gene>
    <name evidence="4" type="ORF">ACFFTU_08815</name>
</gene>
<organism evidence="4 5">
    <name type="scientific">Streptomyces cremeus</name>
    <dbReference type="NCBI Taxonomy" id="66881"/>
    <lineage>
        <taxon>Bacteria</taxon>
        <taxon>Bacillati</taxon>
        <taxon>Actinomycetota</taxon>
        <taxon>Actinomycetes</taxon>
        <taxon>Kitasatosporales</taxon>
        <taxon>Streptomycetaceae</taxon>
        <taxon>Streptomyces</taxon>
    </lineage>
</organism>
<protein>
    <submittedName>
        <fullName evidence="4">Penicillin-binding transpeptidase domain-containing protein</fullName>
    </submittedName>
</protein>
<dbReference type="Pfam" id="PF05223">
    <property type="entry name" value="MecA_N"/>
    <property type="match status" value="1"/>
</dbReference>
<sequence length="548" mass="55574">MRSGAKVAVVGGAFVLVAGGVGYGGYNLYTGLTGGSGPGGSGQGGINTQNASVRTGPPAPEEVRSASDAFFAAWAKGEPGTAAQLTNNAADATAVLASYADEAHISGLKITPGTAVGTKVPFTVTGKVGAEDAAKPLSYESSLTVVRGKTTGKALVDWQPTVVHPELRKGETLKTGTASAPPIEAVDRNGKVLTREDHPSLGPVLDQLRKKYGEKADGKPGVELFIEPAEADQPTRTLLTLSKGVPGKLRTTLDAGVQAAAEKAVKRFEGGSVVALSRQSGAIRAIASNPASAFSPAVSGTKAPGSTLKVMTAAMFLEKGVLTPGTTVECPPDVTYEGRKINNLNHKGYGNIPFSRAFAVSCNSAFIKQIRKVGDDGALPAFAASHFGIGPEWQTGISTFDGKIPAGQGGEAAAQYIGQGQTQFNPLNIASITATATTGTFRQPYVVPADLDGRPFAKAPSSLSAATVQGIRSMMRLTATSGTAAEAMASVGGDKGAKTGSAELDGQEASDSWFTGYAGDLTAAAMVLKGGHGGDAAGPIVASVLNAR</sequence>
<feature type="domain" description="Penicillin-binding protein transpeptidase" evidence="2">
    <location>
        <begin position="271"/>
        <end position="545"/>
    </location>
</feature>
<dbReference type="InterPro" id="IPR001460">
    <property type="entry name" value="PCN-bd_Tpept"/>
</dbReference>
<dbReference type="SUPFAM" id="SSF56601">
    <property type="entry name" value="beta-lactamase/transpeptidase-like"/>
    <property type="match status" value="1"/>
</dbReference>
<dbReference type="PANTHER" id="PTHR30627:SF24">
    <property type="entry name" value="PENICILLIN-BINDING PROTEIN 4B"/>
    <property type="match status" value="1"/>
</dbReference>
<accession>A0ABV5PA91</accession>
<dbReference type="RefSeq" id="WP_345222069.1">
    <property type="nucleotide sequence ID" value="NZ_BAAAXE010000013.1"/>
</dbReference>
<feature type="domain" description="NTF2-like N-terminal transpeptidase" evidence="3">
    <location>
        <begin position="66"/>
        <end position="170"/>
    </location>
</feature>
<evidence type="ECO:0000313" key="4">
    <source>
        <dbReference type="EMBL" id="MFB9520044.1"/>
    </source>
</evidence>
<dbReference type="InterPro" id="IPR007887">
    <property type="entry name" value="MecA_N"/>
</dbReference>
<evidence type="ECO:0000313" key="5">
    <source>
        <dbReference type="Proteomes" id="UP001589718"/>
    </source>
</evidence>
<dbReference type="Pfam" id="PF00905">
    <property type="entry name" value="Transpeptidase"/>
    <property type="match status" value="1"/>
</dbReference>
<dbReference type="PANTHER" id="PTHR30627">
    <property type="entry name" value="PEPTIDOGLYCAN D,D-TRANSPEPTIDASE"/>
    <property type="match status" value="1"/>
</dbReference>
<evidence type="ECO:0000259" key="3">
    <source>
        <dbReference type="Pfam" id="PF05223"/>
    </source>
</evidence>
<dbReference type="Proteomes" id="UP001589718">
    <property type="component" value="Unassembled WGS sequence"/>
</dbReference>
<name>A0ABV5PA91_STRCM</name>
<comment type="caution">
    <text evidence="4">The sequence shown here is derived from an EMBL/GenBank/DDBJ whole genome shotgun (WGS) entry which is preliminary data.</text>
</comment>
<dbReference type="EMBL" id="JBHMCR010000004">
    <property type="protein sequence ID" value="MFB9520044.1"/>
    <property type="molecule type" value="Genomic_DNA"/>
</dbReference>
<dbReference type="InterPro" id="IPR050515">
    <property type="entry name" value="Beta-lactam/transpept"/>
</dbReference>
<dbReference type="Gene3D" id="3.40.710.10">
    <property type="entry name" value="DD-peptidase/beta-lactamase superfamily"/>
    <property type="match status" value="1"/>
</dbReference>
<reference evidence="4 5" key="1">
    <citation type="submission" date="2024-09" db="EMBL/GenBank/DDBJ databases">
        <authorList>
            <person name="Sun Q."/>
            <person name="Mori K."/>
        </authorList>
    </citation>
    <scope>NUCLEOTIDE SEQUENCE [LARGE SCALE GENOMIC DNA]</scope>
    <source>
        <strain evidence="4 5">JCM 4362</strain>
    </source>
</reference>
<evidence type="ECO:0000259" key="2">
    <source>
        <dbReference type="Pfam" id="PF00905"/>
    </source>
</evidence>
<dbReference type="InterPro" id="IPR012338">
    <property type="entry name" value="Beta-lactam/transpept-like"/>
</dbReference>